<organism evidence="2 3">
    <name type="scientific">Liparis tanakae</name>
    <name type="common">Tanaka's snailfish</name>
    <dbReference type="NCBI Taxonomy" id="230148"/>
    <lineage>
        <taxon>Eukaryota</taxon>
        <taxon>Metazoa</taxon>
        <taxon>Chordata</taxon>
        <taxon>Craniata</taxon>
        <taxon>Vertebrata</taxon>
        <taxon>Euteleostomi</taxon>
        <taxon>Actinopterygii</taxon>
        <taxon>Neopterygii</taxon>
        <taxon>Teleostei</taxon>
        <taxon>Neoteleostei</taxon>
        <taxon>Acanthomorphata</taxon>
        <taxon>Eupercaria</taxon>
        <taxon>Perciformes</taxon>
        <taxon>Cottioidei</taxon>
        <taxon>Cottales</taxon>
        <taxon>Liparidae</taxon>
        <taxon>Liparis</taxon>
    </lineage>
</organism>
<sequence length="93" mass="10443">MNRERRCAGSPRFSEVPMVRAVFAPKECGAPSRRLGFRCSAQPRVGSTDPTTHQNGPELDPTRTDLSWIQPDGLGERFMRTRAKGVKDESIKR</sequence>
<comment type="caution">
    <text evidence="2">The sequence shown here is derived from an EMBL/GenBank/DDBJ whole genome shotgun (WGS) entry which is preliminary data.</text>
</comment>
<name>A0A4Z2EQP9_9TELE</name>
<proteinExistence type="predicted"/>
<protein>
    <submittedName>
        <fullName evidence="2">Uncharacterized protein</fullName>
    </submittedName>
</protein>
<evidence type="ECO:0000313" key="3">
    <source>
        <dbReference type="Proteomes" id="UP000314294"/>
    </source>
</evidence>
<keyword evidence="3" id="KW-1185">Reference proteome</keyword>
<evidence type="ECO:0000313" key="2">
    <source>
        <dbReference type="EMBL" id="TNN31267.1"/>
    </source>
</evidence>
<dbReference type="AlphaFoldDB" id="A0A4Z2EQP9"/>
<accession>A0A4Z2EQP9</accession>
<evidence type="ECO:0000256" key="1">
    <source>
        <dbReference type="SAM" id="MobiDB-lite"/>
    </source>
</evidence>
<gene>
    <name evidence="2" type="ORF">EYF80_058581</name>
</gene>
<dbReference type="EMBL" id="SRLO01003632">
    <property type="protein sequence ID" value="TNN31267.1"/>
    <property type="molecule type" value="Genomic_DNA"/>
</dbReference>
<feature type="region of interest" description="Disordered" evidence="1">
    <location>
        <begin position="41"/>
        <end position="69"/>
    </location>
</feature>
<dbReference type="Proteomes" id="UP000314294">
    <property type="component" value="Unassembled WGS sequence"/>
</dbReference>
<reference evidence="2 3" key="1">
    <citation type="submission" date="2019-03" db="EMBL/GenBank/DDBJ databases">
        <title>First draft genome of Liparis tanakae, snailfish: a comprehensive survey of snailfish specific genes.</title>
        <authorList>
            <person name="Kim W."/>
            <person name="Song I."/>
            <person name="Jeong J.-H."/>
            <person name="Kim D."/>
            <person name="Kim S."/>
            <person name="Ryu S."/>
            <person name="Song J.Y."/>
            <person name="Lee S.K."/>
        </authorList>
    </citation>
    <scope>NUCLEOTIDE SEQUENCE [LARGE SCALE GENOMIC DNA]</scope>
    <source>
        <tissue evidence="2">Muscle</tissue>
    </source>
</reference>